<dbReference type="EMBL" id="KI913997">
    <property type="protein sequence ID" value="ETV92775.1"/>
    <property type="molecule type" value="Genomic_DNA"/>
</dbReference>
<dbReference type="AlphaFoldDB" id="A0A024TF35"/>
<reference evidence="3" key="1">
    <citation type="submission" date="2013-12" db="EMBL/GenBank/DDBJ databases">
        <title>The Genome Sequence of Aphanomyces invadans NJM9701.</title>
        <authorList>
            <consortium name="The Broad Institute Genomics Platform"/>
            <person name="Russ C."/>
            <person name="Tyler B."/>
            <person name="van West P."/>
            <person name="Dieguez-Uribeondo J."/>
            <person name="Young S.K."/>
            <person name="Zeng Q."/>
            <person name="Gargeya S."/>
            <person name="Fitzgerald M."/>
            <person name="Abouelleil A."/>
            <person name="Alvarado L."/>
            <person name="Chapman S.B."/>
            <person name="Gainer-Dewar J."/>
            <person name="Goldberg J."/>
            <person name="Griggs A."/>
            <person name="Gujja S."/>
            <person name="Hansen M."/>
            <person name="Howarth C."/>
            <person name="Imamovic A."/>
            <person name="Ireland A."/>
            <person name="Larimer J."/>
            <person name="McCowan C."/>
            <person name="Murphy C."/>
            <person name="Pearson M."/>
            <person name="Poon T.W."/>
            <person name="Priest M."/>
            <person name="Roberts A."/>
            <person name="Saif S."/>
            <person name="Shea T."/>
            <person name="Sykes S."/>
            <person name="Wortman J."/>
            <person name="Nusbaum C."/>
            <person name="Birren B."/>
        </authorList>
    </citation>
    <scope>NUCLEOTIDE SEQUENCE [LARGE SCALE GENOMIC DNA]</scope>
    <source>
        <strain evidence="3">NJM9701</strain>
    </source>
</reference>
<keyword evidence="1" id="KW-0677">Repeat</keyword>
<sequence length="761" mass="86148">MAPPPLMQKTGRKVLDRNGRVVDEMKEDSIFVRLHDPNNMDRATNPYQPILRSNFRLKTINRLFQCHAHYIKDQFENVLWPKQWLLEVRPAQPGAPWCYDIVAKNEPEPVDDALDPRYEGETVVKIANVPKEVQEKDLRAWLIAGLVQEYEPILDAKFDIAVLTKKLDLLKQRRDEVPMMILDGKPNEQTETRQKLAAAMATQITALDDQLAKATKKLGRRTRLVESEPIELSFLKDGTEHRFVDTDVENDKEKLNWFADFKSLRGPELALLAIEKPDWGSLRLSTTRPDPTVTMDELDDPTHEVNMRMVRVTRVKHGVGDLFVSAALPTDDDFHFSSIDAMYSGHWVNGLKHDQHGIEYTNYGVYSGAFVYNVRDGHGQLVYGKGDKYVGNFDVPRSRYSFHSHDPYPKSLLPAQFQDGVPHGQGTWQFADGATYEGMMVDGRICGQGRYVSSTGVVEEGEFLDGQLHGEGFREEPNGHVEEGMFVHGVLDGFGTQRTKHQDVYEGSFESGVKTGRGVLRLHERDATLRGFWADDLPSGRGDLIYSVPESHRRVTARALGQDPATRRRNQVREASSASSDSAPRPLSAEFWYEGSFSEGKVKGRHRHVDVDKVAIGHVPFTTYGKSLTHMPFPTTVAAKMAKQSRRHIKNLHRRRAREAVYLADAETTNLRLYYTLLDEFYEAWADHVQAASANYHDIEGETEEAREKRRQQVLKSHKPPKRLQDFPALVKRVPLQTKDALALAFAALGKPTASNAATTT</sequence>
<dbReference type="SMART" id="SM00698">
    <property type="entry name" value="MORN"/>
    <property type="match status" value="6"/>
</dbReference>
<dbReference type="Gene3D" id="2.20.110.10">
    <property type="entry name" value="Histone H3 K4-specific methyltransferase SET7/9 N-terminal domain"/>
    <property type="match status" value="1"/>
</dbReference>
<proteinExistence type="predicted"/>
<dbReference type="InterPro" id="IPR003409">
    <property type="entry name" value="MORN"/>
</dbReference>
<dbReference type="OrthoDB" id="270720at2759"/>
<dbReference type="PANTHER" id="PTHR43215:SF14">
    <property type="entry name" value="RADIAL SPOKE HEAD 1 HOMOLOG"/>
    <property type="match status" value="1"/>
</dbReference>
<evidence type="ECO:0000256" key="1">
    <source>
        <dbReference type="ARBA" id="ARBA00022737"/>
    </source>
</evidence>
<dbReference type="eggNOG" id="KOG0229">
    <property type="taxonomic scope" value="Eukaryota"/>
</dbReference>
<feature type="region of interest" description="Disordered" evidence="2">
    <location>
        <begin position="560"/>
        <end position="585"/>
    </location>
</feature>
<feature type="compositionally biased region" description="Low complexity" evidence="2">
    <location>
        <begin position="575"/>
        <end position="585"/>
    </location>
</feature>
<dbReference type="STRING" id="157072.A0A024TF35"/>
<dbReference type="VEuPathDB" id="FungiDB:H310_13002"/>
<protein>
    <submittedName>
        <fullName evidence="3">Uncharacterized protein</fullName>
    </submittedName>
</protein>
<name>A0A024TF35_9STRA</name>
<dbReference type="RefSeq" id="XP_008878547.1">
    <property type="nucleotide sequence ID" value="XM_008880325.1"/>
</dbReference>
<dbReference type="GeneID" id="20090052"/>
<accession>A0A024TF35</accession>
<dbReference type="SUPFAM" id="SSF82185">
    <property type="entry name" value="Histone H3 K4-specific methyltransferase SET7/9 N-terminal domain"/>
    <property type="match status" value="3"/>
</dbReference>
<dbReference type="PANTHER" id="PTHR43215">
    <property type="entry name" value="RADIAL SPOKE HEAD 1 HOMOLOG"/>
    <property type="match status" value="1"/>
</dbReference>
<evidence type="ECO:0000256" key="2">
    <source>
        <dbReference type="SAM" id="MobiDB-lite"/>
    </source>
</evidence>
<dbReference type="Pfam" id="PF02493">
    <property type="entry name" value="MORN"/>
    <property type="match status" value="7"/>
</dbReference>
<organism evidence="3">
    <name type="scientific">Aphanomyces invadans</name>
    <dbReference type="NCBI Taxonomy" id="157072"/>
    <lineage>
        <taxon>Eukaryota</taxon>
        <taxon>Sar</taxon>
        <taxon>Stramenopiles</taxon>
        <taxon>Oomycota</taxon>
        <taxon>Saprolegniomycetes</taxon>
        <taxon>Saprolegniales</taxon>
        <taxon>Verrucalvaceae</taxon>
        <taxon>Aphanomyces</taxon>
    </lineage>
</organism>
<gene>
    <name evidence="3" type="ORF">H310_13002</name>
</gene>
<evidence type="ECO:0000313" key="3">
    <source>
        <dbReference type="EMBL" id="ETV92775.1"/>
    </source>
</evidence>